<comment type="similarity">
    <text evidence="1">Belongs to the PIGL family.</text>
</comment>
<evidence type="ECO:0000256" key="3">
    <source>
        <dbReference type="SAM" id="SignalP"/>
    </source>
</evidence>
<dbReference type="Gene3D" id="3.40.50.10320">
    <property type="entry name" value="LmbE-like"/>
    <property type="match status" value="1"/>
</dbReference>
<keyword evidence="5" id="KW-1185">Reference proteome</keyword>
<feature type="signal peptide" evidence="3">
    <location>
        <begin position="1"/>
        <end position="24"/>
    </location>
</feature>
<dbReference type="SUPFAM" id="SSF102588">
    <property type="entry name" value="LmbE-like"/>
    <property type="match status" value="1"/>
</dbReference>
<dbReference type="PANTHER" id="PTHR12993:SF11">
    <property type="entry name" value="N-ACETYLGLUCOSAMINYL-PHOSPHATIDYLINOSITOL DE-N-ACETYLASE"/>
    <property type="match status" value="1"/>
</dbReference>
<evidence type="ECO:0000256" key="2">
    <source>
        <dbReference type="ARBA" id="ARBA00012176"/>
    </source>
</evidence>
<sequence length="315" mass="35730">MFFSAFHVLVLSVAIAILYEPTNSGNHFENESLVSTRSQRVLLVTAHPDDECLFFAPTIKGLTKSWRMDTSNDNKIGQNHENELFSLCLSVGDADGLGHIRKEEYEKSLDVMGIKDTNRIALDDPNLRDSMELTWDIDYIADVVAEFVIVHNITTVLSFDQGGVSDHPNHKIIPYGIQRMLYAYPVHPPPKFYVLITVPLSIKYVGILAPLVAKFDLYTINVLHSAEDYFAWFLKCFGYTSTTASPQGAKQNPEEALPVFVAGISDYFAALKAMCEHWSQLVWFRWLNVMFSRYMWVNEWAEVTLQATPNSYATP</sequence>
<name>A0A9W9DU89_9AGAR</name>
<dbReference type="AlphaFoldDB" id="A0A9W9DU89"/>
<organism evidence="4 5">
    <name type="scientific">Lentinula aciculospora</name>
    <dbReference type="NCBI Taxonomy" id="153920"/>
    <lineage>
        <taxon>Eukaryota</taxon>
        <taxon>Fungi</taxon>
        <taxon>Dikarya</taxon>
        <taxon>Basidiomycota</taxon>
        <taxon>Agaricomycotina</taxon>
        <taxon>Agaricomycetes</taxon>
        <taxon>Agaricomycetidae</taxon>
        <taxon>Agaricales</taxon>
        <taxon>Marasmiineae</taxon>
        <taxon>Omphalotaceae</taxon>
        <taxon>Lentinula</taxon>
    </lineage>
</organism>
<dbReference type="EMBL" id="JAOTPV010000003">
    <property type="protein sequence ID" value="KAJ4485807.1"/>
    <property type="molecule type" value="Genomic_DNA"/>
</dbReference>
<dbReference type="GO" id="GO:0005783">
    <property type="term" value="C:endoplasmic reticulum"/>
    <property type="evidence" value="ECO:0007669"/>
    <property type="project" value="TreeGrafter"/>
</dbReference>
<dbReference type="InterPro" id="IPR024078">
    <property type="entry name" value="LmbE-like_dom_sf"/>
</dbReference>
<keyword evidence="3" id="KW-0732">Signal</keyword>
<dbReference type="GO" id="GO:0000225">
    <property type="term" value="F:N-acetylglucosaminylphosphatidylinositol deacetylase activity"/>
    <property type="evidence" value="ECO:0007669"/>
    <property type="project" value="UniProtKB-EC"/>
</dbReference>
<accession>A0A9W9DU89</accession>
<proteinExistence type="inferred from homology"/>
<dbReference type="OrthoDB" id="440160at2759"/>
<dbReference type="InterPro" id="IPR003737">
    <property type="entry name" value="GlcNAc_PI_deacetylase-related"/>
</dbReference>
<feature type="chain" id="PRO_5040753372" description="N-acetylglucosaminylphosphatidylinositol deacetylase" evidence="3">
    <location>
        <begin position="25"/>
        <end position="315"/>
    </location>
</feature>
<dbReference type="Pfam" id="PF02585">
    <property type="entry name" value="PIG-L"/>
    <property type="match status" value="1"/>
</dbReference>
<evidence type="ECO:0000313" key="5">
    <source>
        <dbReference type="Proteomes" id="UP001150266"/>
    </source>
</evidence>
<evidence type="ECO:0000256" key="1">
    <source>
        <dbReference type="ARBA" id="ARBA00006066"/>
    </source>
</evidence>
<dbReference type="Proteomes" id="UP001150266">
    <property type="component" value="Unassembled WGS sequence"/>
</dbReference>
<dbReference type="EC" id="3.5.1.89" evidence="2"/>
<evidence type="ECO:0000313" key="4">
    <source>
        <dbReference type="EMBL" id="KAJ4485807.1"/>
    </source>
</evidence>
<reference evidence="4" key="1">
    <citation type="submission" date="2022-08" db="EMBL/GenBank/DDBJ databases">
        <title>A Global Phylogenomic Analysis of the Shiitake Genus Lentinula.</title>
        <authorList>
            <consortium name="DOE Joint Genome Institute"/>
            <person name="Sierra-Patev S."/>
            <person name="Min B."/>
            <person name="Naranjo-Ortiz M."/>
            <person name="Looney B."/>
            <person name="Konkel Z."/>
            <person name="Slot J.C."/>
            <person name="Sakamoto Y."/>
            <person name="Steenwyk J.L."/>
            <person name="Rokas A."/>
            <person name="Carro J."/>
            <person name="Camarero S."/>
            <person name="Ferreira P."/>
            <person name="Molpeceres G."/>
            <person name="Ruiz-Duenas F.J."/>
            <person name="Serrano A."/>
            <person name="Henrissat B."/>
            <person name="Drula E."/>
            <person name="Hughes K.W."/>
            <person name="Mata J.L."/>
            <person name="Ishikawa N.K."/>
            <person name="Vargas-Isla R."/>
            <person name="Ushijima S."/>
            <person name="Smith C.A."/>
            <person name="Ahrendt S."/>
            <person name="Andreopoulos W."/>
            <person name="He G."/>
            <person name="Labutti K."/>
            <person name="Lipzen A."/>
            <person name="Ng V."/>
            <person name="Riley R."/>
            <person name="Sandor L."/>
            <person name="Barry K."/>
            <person name="Martinez A.T."/>
            <person name="Xiao Y."/>
            <person name="Gibbons J.G."/>
            <person name="Terashima K."/>
            <person name="Grigoriev I.V."/>
            <person name="Hibbett D.S."/>
        </authorList>
    </citation>
    <scope>NUCLEOTIDE SEQUENCE</scope>
    <source>
        <strain evidence="4">JLM2183</strain>
    </source>
</reference>
<dbReference type="PANTHER" id="PTHR12993">
    <property type="entry name" value="N-ACETYLGLUCOSAMINYL-PHOSPHATIDYLINOSITOL DE-N-ACETYLASE-RELATED"/>
    <property type="match status" value="1"/>
</dbReference>
<protein>
    <recommendedName>
        <fullName evidence="2">N-acetylglucosaminylphosphatidylinositol deacetylase</fullName>
        <ecNumber evidence="2">3.5.1.89</ecNumber>
    </recommendedName>
</protein>
<gene>
    <name evidence="4" type="ORF">J3R30DRAFT_3282978</name>
</gene>
<comment type="caution">
    <text evidence="4">The sequence shown here is derived from an EMBL/GenBank/DDBJ whole genome shotgun (WGS) entry which is preliminary data.</text>
</comment>